<dbReference type="InterPro" id="IPR011356">
    <property type="entry name" value="Leucine_aapep/pepB"/>
</dbReference>
<feature type="binding site" evidence="8">
    <location>
        <position position="280"/>
    </location>
    <ligand>
        <name>Mn(2+)</name>
        <dbReference type="ChEBI" id="CHEBI:29035"/>
        <label>2</label>
    </ligand>
</feature>
<keyword evidence="4 8" id="KW-0031">Aminopeptidase</keyword>
<evidence type="ECO:0000256" key="7">
    <source>
        <dbReference type="ARBA" id="ARBA00023211"/>
    </source>
</evidence>
<dbReference type="EC" id="3.4.11.1" evidence="8"/>
<dbReference type="PRINTS" id="PR00481">
    <property type="entry name" value="LAMNOPPTDASE"/>
</dbReference>
<protein>
    <recommendedName>
        <fullName evidence="8">Probable cytosol aminopeptidase</fullName>
        <ecNumber evidence="8">3.4.11.1</ecNumber>
    </recommendedName>
    <alternativeName>
        <fullName evidence="8">Leucine aminopeptidase</fullName>
        <shortName evidence="8">LAP</shortName>
        <ecNumber evidence="8">3.4.11.10</ecNumber>
    </alternativeName>
    <alternativeName>
        <fullName evidence="8">Leucyl aminopeptidase</fullName>
    </alternativeName>
</protein>
<evidence type="ECO:0000256" key="8">
    <source>
        <dbReference type="HAMAP-Rule" id="MF_00181"/>
    </source>
</evidence>
<dbReference type="Pfam" id="PF00883">
    <property type="entry name" value="Peptidase_M17"/>
    <property type="match status" value="1"/>
</dbReference>
<feature type="binding site" evidence="8">
    <location>
        <position position="285"/>
    </location>
    <ligand>
        <name>Mn(2+)</name>
        <dbReference type="ChEBI" id="CHEBI:29035"/>
        <label>2</label>
    </ligand>
</feature>
<dbReference type="InterPro" id="IPR043472">
    <property type="entry name" value="Macro_dom-like"/>
</dbReference>
<keyword evidence="12" id="KW-1185">Reference proteome</keyword>
<comment type="subcellular location">
    <subcellularLocation>
        <location evidence="8">Cytoplasm</location>
    </subcellularLocation>
</comment>
<comment type="catalytic activity">
    <reaction evidence="2 8">
        <text>Release of an N-terminal amino acid, preferentially leucine, but not glutamic or aspartic acids.</text>
        <dbReference type="EC" id="3.4.11.10"/>
    </reaction>
</comment>
<keyword evidence="6 8" id="KW-0378">Hydrolase</keyword>
<keyword evidence="8" id="KW-0479">Metal-binding</keyword>
<feature type="binding site" evidence="8">
    <location>
        <position position="303"/>
    </location>
    <ligand>
        <name>Mn(2+)</name>
        <dbReference type="ChEBI" id="CHEBI:29035"/>
        <label>2</label>
    </ligand>
</feature>
<comment type="similarity">
    <text evidence="3 8">Belongs to the peptidase M17 family.</text>
</comment>
<comment type="cofactor">
    <cofactor evidence="8">
        <name>Mn(2+)</name>
        <dbReference type="ChEBI" id="CHEBI:29035"/>
    </cofactor>
    <text evidence="8">Binds 2 manganese ions per subunit.</text>
</comment>
<evidence type="ECO:0000256" key="9">
    <source>
        <dbReference type="SAM" id="SignalP"/>
    </source>
</evidence>
<gene>
    <name evidence="8" type="primary">pepA</name>
    <name evidence="11" type="ORF">ACFO4O_06240</name>
</gene>
<evidence type="ECO:0000259" key="10">
    <source>
        <dbReference type="PROSITE" id="PS00631"/>
    </source>
</evidence>
<dbReference type="EC" id="3.4.11.10" evidence="8"/>
<dbReference type="InterPro" id="IPR023042">
    <property type="entry name" value="Peptidase_M17_leu_NH2_pept"/>
</dbReference>
<feature type="signal peptide" evidence="9">
    <location>
        <begin position="1"/>
        <end position="22"/>
    </location>
</feature>
<comment type="caution">
    <text evidence="11">The sequence shown here is derived from an EMBL/GenBank/DDBJ whole genome shotgun (WGS) entry which is preliminary data.</text>
</comment>
<feature type="binding site" evidence="8">
    <location>
        <position position="285"/>
    </location>
    <ligand>
        <name>Mn(2+)</name>
        <dbReference type="ChEBI" id="CHEBI:29035"/>
        <label>1</label>
    </ligand>
</feature>
<dbReference type="Pfam" id="PF02789">
    <property type="entry name" value="Peptidase_M17_N"/>
    <property type="match status" value="1"/>
</dbReference>
<evidence type="ECO:0000256" key="3">
    <source>
        <dbReference type="ARBA" id="ARBA00009528"/>
    </source>
</evidence>
<dbReference type="PANTHER" id="PTHR11963">
    <property type="entry name" value="LEUCINE AMINOPEPTIDASE-RELATED"/>
    <property type="match status" value="1"/>
</dbReference>
<dbReference type="CDD" id="cd00433">
    <property type="entry name" value="Peptidase_M17"/>
    <property type="match status" value="1"/>
</dbReference>
<keyword evidence="9" id="KW-0732">Signal</keyword>
<proteinExistence type="inferred from homology"/>
<dbReference type="PROSITE" id="PS00631">
    <property type="entry name" value="CYTOSOL_AP"/>
    <property type="match status" value="1"/>
</dbReference>
<dbReference type="InterPro" id="IPR008283">
    <property type="entry name" value="Peptidase_M17_N"/>
</dbReference>
<name>A0ABV9LTB4_9ALTE</name>
<dbReference type="SUPFAM" id="SSF52949">
    <property type="entry name" value="Macro domain-like"/>
    <property type="match status" value="1"/>
</dbReference>
<feature type="chain" id="PRO_5046752808" description="Probable cytosol aminopeptidase" evidence="9">
    <location>
        <begin position="23"/>
        <end position="517"/>
    </location>
</feature>
<reference evidence="12" key="1">
    <citation type="journal article" date="2019" name="Int. J. Syst. Evol. Microbiol.">
        <title>The Global Catalogue of Microorganisms (GCM) 10K type strain sequencing project: providing services to taxonomists for standard genome sequencing and annotation.</title>
        <authorList>
            <consortium name="The Broad Institute Genomics Platform"/>
            <consortium name="The Broad Institute Genome Sequencing Center for Infectious Disease"/>
            <person name="Wu L."/>
            <person name="Ma J."/>
        </authorList>
    </citation>
    <scope>NUCLEOTIDE SEQUENCE [LARGE SCALE GENOMIC DNA]</scope>
    <source>
        <strain evidence="12">KACC 12507</strain>
    </source>
</reference>
<dbReference type="InterPro" id="IPR000819">
    <property type="entry name" value="Peptidase_M17_C"/>
</dbReference>
<accession>A0ABV9LTB4</accession>
<dbReference type="Proteomes" id="UP001595897">
    <property type="component" value="Unassembled WGS sequence"/>
</dbReference>
<keyword evidence="7 8" id="KW-0464">Manganese</keyword>
<dbReference type="Gene3D" id="3.40.630.10">
    <property type="entry name" value="Zn peptidases"/>
    <property type="match status" value="1"/>
</dbReference>
<dbReference type="EMBL" id="JBHSGU010000002">
    <property type="protein sequence ID" value="MFC4699752.1"/>
    <property type="molecule type" value="Genomic_DNA"/>
</dbReference>
<dbReference type="SUPFAM" id="SSF53187">
    <property type="entry name" value="Zn-dependent exopeptidases"/>
    <property type="match status" value="1"/>
</dbReference>
<feature type="binding site" evidence="8">
    <location>
        <position position="364"/>
    </location>
    <ligand>
        <name>Mn(2+)</name>
        <dbReference type="ChEBI" id="CHEBI:29035"/>
        <label>2</label>
    </ligand>
</feature>
<dbReference type="PANTHER" id="PTHR11963:SF23">
    <property type="entry name" value="CYTOSOL AMINOPEPTIDASE"/>
    <property type="match status" value="1"/>
</dbReference>
<evidence type="ECO:0000256" key="2">
    <source>
        <dbReference type="ARBA" id="ARBA00000967"/>
    </source>
</evidence>
<keyword evidence="8" id="KW-0963">Cytoplasm</keyword>
<organism evidence="11 12">
    <name type="scientific">Glaciecola siphonariae</name>
    <dbReference type="NCBI Taxonomy" id="521012"/>
    <lineage>
        <taxon>Bacteria</taxon>
        <taxon>Pseudomonadati</taxon>
        <taxon>Pseudomonadota</taxon>
        <taxon>Gammaproteobacteria</taxon>
        <taxon>Alteromonadales</taxon>
        <taxon>Alteromonadaceae</taxon>
        <taxon>Glaciecola</taxon>
    </lineage>
</organism>
<evidence type="ECO:0000256" key="5">
    <source>
        <dbReference type="ARBA" id="ARBA00022670"/>
    </source>
</evidence>
<evidence type="ECO:0000256" key="6">
    <source>
        <dbReference type="ARBA" id="ARBA00022801"/>
    </source>
</evidence>
<keyword evidence="5 8" id="KW-0645">Protease</keyword>
<evidence type="ECO:0000313" key="11">
    <source>
        <dbReference type="EMBL" id="MFC4699752.1"/>
    </source>
</evidence>
<dbReference type="RefSeq" id="WP_382406570.1">
    <property type="nucleotide sequence ID" value="NZ_JBHSGU010000002.1"/>
</dbReference>
<dbReference type="GO" id="GO:0004177">
    <property type="term" value="F:aminopeptidase activity"/>
    <property type="evidence" value="ECO:0007669"/>
    <property type="project" value="UniProtKB-KW"/>
</dbReference>
<comment type="catalytic activity">
    <reaction evidence="1 8">
        <text>Release of an N-terminal amino acid, Xaa-|-Yaa-, in which Xaa is preferably Leu, but may be other amino acids including Pro although not Arg or Lys, and Yaa may be Pro. Amino acid amides and methyl esters are also readily hydrolyzed, but rates on arylamides are exceedingly low.</text>
        <dbReference type="EC" id="3.4.11.1"/>
    </reaction>
</comment>
<feature type="active site" evidence="8">
    <location>
        <position position="366"/>
    </location>
</feature>
<sequence length="517" mass="54845">MKMTAKVMILLISAVFALSVNAKVSISFSQSATLEAKTGVVFVDDTASLSGEAANIDSKSEGRLSQLIALNDFTGDFGKTLHVQLIAGFDNLLLVGVNTDEALSAAKLQNLGGIIASALDSSKTDTAATIYVPNIDADGTLVSAHIAYGFDLKHYNFNRYKADKKDVTATLQFVSADASDSRSLYEGDLQYLADGVHLTRDLASEPGKSIYPQAFVERVRPLFKGVKNIDIDVLDVRDMQKNNMGALLGVGQGSIHDPRMLVISYSGANKGDAPIVLAGKGITFDTGGISLKGNNGMWAMKSDLAGAAAVAGTLYAIAKRGENVNVVGVMPLAENMPAEDAIRPGDVLNTMQGTSIEIISTDAEGRLILADAVYYAQETFNPKLLLNIATLTGSAGRALSDEYAAVITRDFSLSEQMMQIGEQSGELVWPLPLHPNHFEQIESDIADIKNSGAGNPGASIGAAVVGTFVKDDLPWVHLDIAGVDWLSADIDVAPKGSQGWGVRFMDQLVRSQIASEK</sequence>
<evidence type="ECO:0000256" key="4">
    <source>
        <dbReference type="ARBA" id="ARBA00022438"/>
    </source>
</evidence>
<feature type="active site" evidence="8">
    <location>
        <position position="292"/>
    </location>
</feature>
<evidence type="ECO:0000313" key="12">
    <source>
        <dbReference type="Proteomes" id="UP001595897"/>
    </source>
</evidence>
<dbReference type="Gene3D" id="3.40.220.10">
    <property type="entry name" value="Leucine Aminopeptidase, subunit E, domain 1"/>
    <property type="match status" value="1"/>
</dbReference>
<feature type="binding site" evidence="8">
    <location>
        <position position="362"/>
    </location>
    <ligand>
        <name>Mn(2+)</name>
        <dbReference type="ChEBI" id="CHEBI:29035"/>
        <label>1</label>
    </ligand>
</feature>
<evidence type="ECO:0000256" key="1">
    <source>
        <dbReference type="ARBA" id="ARBA00000135"/>
    </source>
</evidence>
<feature type="binding site" evidence="8">
    <location>
        <position position="364"/>
    </location>
    <ligand>
        <name>Mn(2+)</name>
        <dbReference type="ChEBI" id="CHEBI:29035"/>
        <label>1</label>
    </ligand>
</feature>
<feature type="domain" description="Cytosol aminopeptidase" evidence="10">
    <location>
        <begin position="360"/>
        <end position="367"/>
    </location>
</feature>
<dbReference type="HAMAP" id="MF_00181">
    <property type="entry name" value="Cytosol_peptidase_M17"/>
    <property type="match status" value="1"/>
</dbReference>
<comment type="function">
    <text evidence="8">Presumably involved in the processing and regular turnover of intracellular proteins. Catalyzes the removal of unsubstituted N-terminal amino acids from various peptides.</text>
</comment>